<dbReference type="STRING" id="1817816.A2Y64_04460"/>
<feature type="non-terminal residue" evidence="1">
    <location>
        <position position="1"/>
    </location>
</feature>
<dbReference type="SUPFAM" id="SSF48452">
    <property type="entry name" value="TPR-like"/>
    <property type="match status" value="1"/>
</dbReference>
<reference evidence="1 2" key="1">
    <citation type="journal article" date="2016" name="Nat. Commun.">
        <title>Thousands of microbial genomes shed light on interconnected biogeochemical processes in an aquifer system.</title>
        <authorList>
            <person name="Anantharaman K."/>
            <person name="Brown C.T."/>
            <person name="Hug L.A."/>
            <person name="Sharon I."/>
            <person name="Castelle C.J."/>
            <person name="Probst A.J."/>
            <person name="Thomas B.C."/>
            <person name="Singh A."/>
            <person name="Wilkins M.J."/>
            <person name="Karaoz U."/>
            <person name="Brodie E.L."/>
            <person name="Williams K.H."/>
            <person name="Hubbard S.S."/>
            <person name="Banfield J.F."/>
        </authorList>
    </citation>
    <scope>NUCLEOTIDE SEQUENCE [LARGE SCALE GENOMIC DNA]</scope>
</reference>
<dbReference type="Gene3D" id="1.25.40.10">
    <property type="entry name" value="Tetratricopeptide repeat domain"/>
    <property type="match status" value="1"/>
</dbReference>
<accession>A0A1F5FB57</accession>
<organism evidence="1 2">
    <name type="scientific">Candidatus Coatesbacteria bacterium RBG_13_66_14</name>
    <dbReference type="NCBI Taxonomy" id="1817816"/>
    <lineage>
        <taxon>Bacteria</taxon>
        <taxon>Candidatus Coatesiibacteriota</taxon>
    </lineage>
</organism>
<dbReference type="Proteomes" id="UP000177187">
    <property type="component" value="Unassembled WGS sequence"/>
</dbReference>
<gene>
    <name evidence="1" type="ORF">A2Y64_04460</name>
</gene>
<name>A0A1F5FB57_9BACT</name>
<dbReference type="AlphaFoldDB" id="A0A1F5FB57"/>
<protein>
    <recommendedName>
        <fullName evidence="3">Outer membrane lipoprotein BamD-like domain-containing protein</fullName>
    </recommendedName>
</protein>
<dbReference type="Pfam" id="PF13174">
    <property type="entry name" value="TPR_6"/>
    <property type="match status" value="1"/>
</dbReference>
<dbReference type="EMBL" id="MFAF01000062">
    <property type="protein sequence ID" value="OGD76819.1"/>
    <property type="molecule type" value="Genomic_DNA"/>
</dbReference>
<proteinExistence type="predicted"/>
<evidence type="ECO:0000313" key="1">
    <source>
        <dbReference type="EMBL" id="OGD76819.1"/>
    </source>
</evidence>
<evidence type="ECO:0008006" key="3">
    <source>
        <dbReference type="Google" id="ProtNLM"/>
    </source>
</evidence>
<dbReference type="InterPro" id="IPR011990">
    <property type="entry name" value="TPR-like_helical_dom_sf"/>
</dbReference>
<evidence type="ECO:0000313" key="2">
    <source>
        <dbReference type="Proteomes" id="UP000177187"/>
    </source>
</evidence>
<comment type="caution">
    <text evidence="1">The sequence shown here is derived from an EMBL/GenBank/DDBJ whole genome shotgun (WGS) entry which is preliminary data.</text>
</comment>
<dbReference type="InterPro" id="IPR019734">
    <property type="entry name" value="TPR_rpt"/>
</dbReference>
<sequence length="295" mass="30790">VIILLASGLAPAAELELTDAGQLGFAEELLARGEFFKAVLEYERLLHFFPSSPLADDAALGIGLAYDGAGEYGVATATYRQFLADFPSSDLIPKARLALGRSLALGRDYADARLELDALASESPPVESSGRARILAGLTYLPTWELDSAEGEFARAAADFPGAPEGALGDELARIAARRTELPRISPGFASLASALVPGLGQVIAGNFWDGVLALTTNALWIGATWWAAEEGEIPAAALAGFIGAGFYLGNVYNAGQAAEEANRRAVAALAGEITLSVRRWEAENGTGLTLVPSP</sequence>